<proteinExistence type="predicted"/>
<dbReference type="Proteomes" id="UP001160148">
    <property type="component" value="Unassembled WGS sequence"/>
</dbReference>
<evidence type="ECO:0000313" key="2">
    <source>
        <dbReference type="Proteomes" id="UP001160148"/>
    </source>
</evidence>
<evidence type="ECO:0000313" key="1">
    <source>
        <dbReference type="EMBL" id="CAI6371483.1"/>
    </source>
</evidence>
<keyword evidence="2" id="KW-1185">Reference proteome</keyword>
<dbReference type="EMBL" id="CARXXK010001004">
    <property type="protein sequence ID" value="CAI6371483.1"/>
    <property type="molecule type" value="Genomic_DNA"/>
</dbReference>
<gene>
    <name evidence="1" type="ORF">MEUPH1_LOCUS25481</name>
</gene>
<protein>
    <submittedName>
        <fullName evidence="1">Uncharacterized protein</fullName>
    </submittedName>
</protein>
<sequence length="101" mass="11856">MWCLQLVEQKVDSNTMVEAYIPVINSVIKNLKYRFSKESLLMACSVECFMKMDFIESSYFINHYKDILIMDIHAFKSQMTVARNCMITIKPDFDINDILAK</sequence>
<reference evidence="1 2" key="1">
    <citation type="submission" date="2023-01" db="EMBL/GenBank/DDBJ databases">
        <authorList>
            <person name="Whitehead M."/>
        </authorList>
    </citation>
    <scope>NUCLEOTIDE SEQUENCE [LARGE SCALE GENOMIC DNA]</scope>
</reference>
<accession>A0AAV0XT02</accession>
<organism evidence="1 2">
    <name type="scientific">Macrosiphum euphorbiae</name>
    <name type="common">potato aphid</name>
    <dbReference type="NCBI Taxonomy" id="13131"/>
    <lineage>
        <taxon>Eukaryota</taxon>
        <taxon>Metazoa</taxon>
        <taxon>Ecdysozoa</taxon>
        <taxon>Arthropoda</taxon>
        <taxon>Hexapoda</taxon>
        <taxon>Insecta</taxon>
        <taxon>Pterygota</taxon>
        <taxon>Neoptera</taxon>
        <taxon>Paraneoptera</taxon>
        <taxon>Hemiptera</taxon>
        <taxon>Sternorrhyncha</taxon>
        <taxon>Aphidomorpha</taxon>
        <taxon>Aphidoidea</taxon>
        <taxon>Aphididae</taxon>
        <taxon>Macrosiphini</taxon>
        <taxon>Macrosiphum</taxon>
    </lineage>
</organism>
<name>A0AAV0XT02_9HEMI</name>
<dbReference type="AlphaFoldDB" id="A0AAV0XT02"/>
<comment type="caution">
    <text evidence="1">The sequence shown here is derived from an EMBL/GenBank/DDBJ whole genome shotgun (WGS) entry which is preliminary data.</text>
</comment>